<evidence type="ECO:0000313" key="7">
    <source>
        <dbReference type="EMBL" id="GAA0706937.1"/>
    </source>
</evidence>
<dbReference type="EMBL" id="BAAAEU010000002">
    <property type="protein sequence ID" value="GAA0706937.1"/>
    <property type="molecule type" value="Genomic_DNA"/>
</dbReference>
<evidence type="ECO:0000256" key="2">
    <source>
        <dbReference type="ARBA" id="ARBA00022692"/>
    </source>
</evidence>
<feature type="transmembrane region" description="Helical" evidence="5">
    <location>
        <begin position="12"/>
        <end position="32"/>
    </location>
</feature>
<organism evidence="7 8">
    <name type="scientific">Dokdonella soli</name>
    <dbReference type="NCBI Taxonomy" id="529810"/>
    <lineage>
        <taxon>Bacteria</taxon>
        <taxon>Pseudomonadati</taxon>
        <taxon>Pseudomonadota</taxon>
        <taxon>Gammaproteobacteria</taxon>
        <taxon>Lysobacterales</taxon>
        <taxon>Rhodanobacteraceae</taxon>
        <taxon>Dokdonella</taxon>
    </lineage>
</organism>
<keyword evidence="3 5" id="KW-1133">Transmembrane helix</keyword>
<evidence type="ECO:0000313" key="8">
    <source>
        <dbReference type="Proteomes" id="UP001501523"/>
    </source>
</evidence>
<dbReference type="Proteomes" id="UP001501523">
    <property type="component" value="Unassembled WGS sequence"/>
</dbReference>
<comment type="caution">
    <text evidence="7">The sequence shown here is derived from an EMBL/GenBank/DDBJ whole genome shotgun (WGS) entry which is preliminary data.</text>
</comment>
<reference evidence="7 8" key="1">
    <citation type="journal article" date="2019" name="Int. J. Syst. Evol. Microbiol.">
        <title>The Global Catalogue of Microorganisms (GCM) 10K type strain sequencing project: providing services to taxonomists for standard genome sequencing and annotation.</title>
        <authorList>
            <consortium name="The Broad Institute Genomics Platform"/>
            <consortium name="The Broad Institute Genome Sequencing Center for Infectious Disease"/>
            <person name="Wu L."/>
            <person name="Ma J."/>
        </authorList>
    </citation>
    <scope>NUCLEOTIDE SEQUENCE [LARGE SCALE GENOMIC DNA]</scope>
    <source>
        <strain evidence="7 8">JCM 15421</strain>
    </source>
</reference>
<keyword evidence="4 5" id="KW-0472">Membrane</keyword>
<feature type="transmembrane region" description="Helical" evidence="5">
    <location>
        <begin position="52"/>
        <end position="72"/>
    </location>
</feature>
<name>A0ABN1ICJ3_9GAMM</name>
<keyword evidence="2 5" id="KW-0812">Transmembrane</keyword>
<sequence length="103" mass="11254">MRGLSHRLPTMRLILIILILLVVALGALFGALNGARIPIDFYFFQLAMPTGAALLGALLAGWLLGGLVAWVGQVPRLRRDLRTVHRDLREARTLPSAGTREDA</sequence>
<evidence type="ECO:0000256" key="4">
    <source>
        <dbReference type="ARBA" id="ARBA00023136"/>
    </source>
</evidence>
<dbReference type="Pfam" id="PF06305">
    <property type="entry name" value="LapA_dom"/>
    <property type="match status" value="1"/>
</dbReference>
<evidence type="ECO:0000256" key="5">
    <source>
        <dbReference type="SAM" id="Phobius"/>
    </source>
</evidence>
<gene>
    <name evidence="7" type="ORF">GCM10009105_05310</name>
</gene>
<evidence type="ECO:0000259" key="6">
    <source>
        <dbReference type="Pfam" id="PF06305"/>
    </source>
</evidence>
<keyword evidence="8" id="KW-1185">Reference proteome</keyword>
<proteinExistence type="predicted"/>
<evidence type="ECO:0000256" key="3">
    <source>
        <dbReference type="ARBA" id="ARBA00022989"/>
    </source>
</evidence>
<dbReference type="InterPro" id="IPR010445">
    <property type="entry name" value="LapA_dom"/>
</dbReference>
<accession>A0ABN1ICJ3</accession>
<evidence type="ECO:0000256" key="1">
    <source>
        <dbReference type="ARBA" id="ARBA00022475"/>
    </source>
</evidence>
<keyword evidence="1" id="KW-1003">Cell membrane</keyword>
<protein>
    <recommendedName>
        <fullName evidence="6">Lipopolysaccharide assembly protein A domain-containing protein</fullName>
    </recommendedName>
</protein>
<feature type="domain" description="Lipopolysaccharide assembly protein A" evidence="6">
    <location>
        <begin position="33"/>
        <end position="91"/>
    </location>
</feature>